<protein>
    <submittedName>
        <fullName evidence="2">PIN domain-containing protein</fullName>
    </submittedName>
</protein>
<feature type="domain" description="PIN" evidence="1">
    <location>
        <begin position="4"/>
        <end position="115"/>
    </location>
</feature>
<sequence>MIAYVGSSVLLRVILGQRNRLKYWNKIQTGVASALVEVECLRTLDRLRLKGSLSGEELALRRETVYRLMEEMEVMELGPTVLSRASQPLPTTLGNLNAIHLSSALIWREQNRAELVMATHDLSLATAAKACGLEVTGT</sequence>
<accession>A0A8J7CF85</accession>
<proteinExistence type="predicted"/>
<dbReference type="InterPro" id="IPR029060">
    <property type="entry name" value="PIN-like_dom_sf"/>
</dbReference>
<dbReference type="EMBL" id="JACXWD010000061">
    <property type="protein sequence ID" value="MBD3869134.1"/>
    <property type="molecule type" value="Genomic_DNA"/>
</dbReference>
<dbReference type="SUPFAM" id="SSF88723">
    <property type="entry name" value="PIN domain-like"/>
    <property type="match status" value="1"/>
</dbReference>
<evidence type="ECO:0000313" key="3">
    <source>
        <dbReference type="Proteomes" id="UP000648239"/>
    </source>
</evidence>
<reference evidence="2 3" key="1">
    <citation type="submission" date="2020-08" db="EMBL/GenBank/DDBJ databases">
        <title>Acidobacteriota in marine sediments use diverse sulfur dissimilation pathways.</title>
        <authorList>
            <person name="Wasmund K."/>
        </authorList>
    </citation>
    <scope>NUCLEOTIDE SEQUENCE [LARGE SCALE GENOMIC DNA]</scope>
    <source>
        <strain evidence="2">MAG AM4</strain>
    </source>
</reference>
<organism evidence="2 3">
    <name type="scientific">Candidatus Polarisedimenticola svalbardensis</name>
    <dbReference type="NCBI Taxonomy" id="2886004"/>
    <lineage>
        <taxon>Bacteria</taxon>
        <taxon>Pseudomonadati</taxon>
        <taxon>Acidobacteriota</taxon>
        <taxon>Candidatus Polarisedimenticolia</taxon>
        <taxon>Candidatus Polarisedimenticolales</taxon>
        <taxon>Candidatus Polarisedimenticolaceae</taxon>
        <taxon>Candidatus Polarisedimenticola</taxon>
    </lineage>
</organism>
<name>A0A8J7CF85_9BACT</name>
<evidence type="ECO:0000313" key="2">
    <source>
        <dbReference type="EMBL" id="MBD3869134.1"/>
    </source>
</evidence>
<dbReference type="Gene3D" id="3.40.50.1010">
    <property type="entry name" value="5'-nuclease"/>
    <property type="match status" value="1"/>
</dbReference>
<evidence type="ECO:0000259" key="1">
    <source>
        <dbReference type="Pfam" id="PF01850"/>
    </source>
</evidence>
<dbReference type="Pfam" id="PF01850">
    <property type="entry name" value="PIN"/>
    <property type="match status" value="1"/>
</dbReference>
<dbReference type="InterPro" id="IPR002716">
    <property type="entry name" value="PIN_dom"/>
</dbReference>
<dbReference type="Proteomes" id="UP000648239">
    <property type="component" value="Unassembled WGS sequence"/>
</dbReference>
<comment type="caution">
    <text evidence="2">The sequence shown here is derived from an EMBL/GenBank/DDBJ whole genome shotgun (WGS) entry which is preliminary data.</text>
</comment>
<gene>
    <name evidence="2" type="ORF">IFK94_13510</name>
</gene>
<dbReference type="AlphaFoldDB" id="A0A8J7CF85"/>